<feature type="transmembrane region" description="Helical" evidence="1">
    <location>
        <begin position="20"/>
        <end position="38"/>
    </location>
</feature>
<keyword evidence="1" id="KW-0472">Membrane</keyword>
<accession>V6M2A6</accession>
<reference evidence="2" key="1">
    <citation type="journal article" date="2014" name="PLoS Genet.">
        <title>The Genome of Spironucleus salmonicida Highlights a Fish Pathogen Adapted to Fluctuating Environments.</title>
        <authorList>
            <person name="Xu F."/>
            <person name="Jerlstrom-Hultqvist J."/>
            <person name="Einarsson E."/>
            <person name="Astvaldsson A."/>
            <person name="Svard S.G."/>
            <person name="Andersson J.O."/>
        </authorList>
    </citation>
    <scope>NUCLEOTIDE SEQUENCE</scope>
</reference>
<keyword evidence="1" id="KW-0812">Transmembrane</keyword>
<dbReference type="EMBL" id="KI546042">
    <property type="protein sequence ID" value="EST47359.1"/>
    <property type="molecule type" value="Genomic_DNA"/>
</dbReference>
<dbReference type="AlphaFoldDB" id="V6M2A6"/>
<keyword evidence="1" id="KW-1133">Transmembrane helix</keyword>
<sequence length="631" mass="71986">MMSKLESQSIQFDSVIVKLLYFIDIIIVLLVNGSLIFIKVELQGSGDLIIDTTDQKIYDYSLQITYKNQQIDNTDNCIDCCLINKFLIILFENGVRMMHITDLILSLQDQENNAEFVLLQDSIQNNFLTSGQIMTESLIVGGTNKNIFALVLQSQPNILIKSDIVVSQLTKQNVLIKMQHQTVFTLNGSIFTLSNNKINAFSQLQYDESVDMLQQIQTSAFAIQCYKSTRNDFLIDQIKGFTIFQSMNVVFYQKSIEIFNDGIFGFILDDFTYLYQNIIQINDKIYKISFEVLTEVPEIKIDLIHILRSIDQLFAQLETIKVESVPGNRNMLTIQTGELVNQFFANDIIKLFVFQSQIFACSVGAVYIMTYNSFDEIYQGNFQLYESDNHLYLISTGADLHQFQGGQFIRLGIRGEGHQLDTNIYAHQIDHQLCLSQMDASVQGRWQYDVSISRKQFRRLSARTVVVNNYIMRFNDDSMFVMQQYKMPSTERSIAIEGRDAVLRCGSYTVSKTELDISIKQLHSEGRVLLMNADLQLVLVEEIDDVLMVTKLRLPQMIPSAFYIAESSGGLDVFIGCKTGEILQVRLSQMRNLTDIKFISTDSDFAVHLSVVGGMLYCLSVLGSIRSYSLQ</sequence>
<dbReference type="VEuPathDB" id="GiardiaDB:SS50377_28322"/>
<organism evidence="2">
    <name type="scientific">Spironucleus salmonicida</name>
    <dbReference type="NCBI Taxonomy" id="348837"/>
    <lineage>
        <taxon>Eukaryota</taxon>
        <taxon>Metamonada</taxon>
        <taxon>Diplomonadida</taxon>
        <taxon>Hexamitidae</taxon>
        <taxon>Hexamitinae</taxon>
        <taxon>Spironucleus</taxon>
    </lineage>
</organism>
<evidence type="ECO:0000313" key="2">
    <source>
        <dbReference type="EMBL" id="EST47359.1"/>
    </source>
</evidence>
<protein>
    <submittedName>
        <fullName evidence="2">Uncharacterized protein</fullName>
    </submittedName>
</protein>
<proteinExistence type="predicted"/>
<gene>
    <name evidence="2" type="ORF">SS50377_12567</name>
</gene>
<name>V6M2A6_9EUKA</name>
<evidence type="ECO:0000256" key="1">
    <source>
        <dbReference type="SAM" id="Phobius"/>
    </source>
</evidence>